<feature type="region of interest" description="Disordered" evidence="3">
    <location>
        <begin position="1"/>
        <end position="20"/>
    </location>
</feature>
<proteinExistence type="predicted"/>
<keyword evidence="1" id="KW-0238">DNA-binding</keyword>
<accession>A0A068RH49</accession>
<dbReference type="GO" id="GO:0003677">
    <property type="term" value="F:DNA binding"/>
    <property type="evidence" value="ECO:0007669"/>
    <property type="project" value="UniProtKB-KW"/>
</dbReference>
<organism evidence="5 6">
    <name type="scientific">Lichtheimia corymbifera JMRC:FSU:9682</name>
    <dbReference type="NCBI Taxonomy" id="1263082"/>
    <lineage>
        <taxon>Eukaryota</taxon>
        <taxon>Fungi</taxon>
        <taxon>Fungi incertae sedis</taxon>
        <taxon>Mucoromycota</taxon>
        <taxon>Mucoromycotina</taxon>
        <taxon>Mucoromycetes</taxon>
        <taxon>Mucorales</taxon>
        <taxon>Lichtheimiaceae</taxon>
        <taxon>Lichtheimia</taxon>
    </lineage>
</organism>
<evidence type="ECO:0000313" key="6">
    <source>
        <dbReference type="Proteomes" id="UP000027586"/>
    </source>
</evidence>
<dbReference type="InterPro" id="IPR010095">
    <property type="entry name" value="Cas12f1-like_TNB"/>
</dbReference>
<dbReference type="PANTHER" id="PTHR36172">
    <property type="match status" value="1"/>
</dbReference>
<evidence type="ECO:0000313" key="5">
    <source>
        <dbReference type="EMBL" id="CDH48301.1"/>
    </source>
</evidence>
<feature type="domain" description="Cas12f1-like TNB" evidence="4">
    <location>
        <begin position="445"/>
        <end position="506"/>
    </location>
</feature>
<evidence type="ECO:0000259" key="4">
    <source>
        <dbReference type="Pfam" id="PF07282"/>
    </source>
</evidence>
<name>A0A068RH49_9FUNG</name>
<dbReference type="VEuPathDB" id="FungiDB:LCOR_00092.1"/>
<dbReference type="Pfam" id="PF07282">
    <property type="entry name" value="Cas12f1-like_TNB"/>
    <property type="match status" value="1"/>
</dbReference>
<reference evidence="5" key="1">
    <citation type="submission" date="2013-08" db="EMBL/GenBank/DDBJ databases">
        <title>Gene expansion shapes genome architecture in the human pathogen Lichtheimia corymbifera: an evolutionary genomics analysis in the ancient terrestrial Mucorales (Mucoromycotina).</title>
        <authorList>
            <person name="Schwartze V.U."/>
            <person name="Winter S."/>
            <person name="Shelest E."/>
            <person name="Marcet-Houben M."/>
            <person name="Horn F."/>
            <person name="Wehner S."/>
            <person name="Hoffmann K."/>
            <person name="Riege K."/>
            <person name="Sammeth M."/>
            <person name="Nowrousian M."/>
            <person name="Valiante V."/>
            <person name="Linde J."/>
            <person name="Jacobsen I.D."/>
            <person name="Marz M."/>
            <person name="Brakhage A.A."/>
            <person name="Gabaldon T."/>
            <person name="Bocker S."/>
            <person name="Voigt K."/>
        </authorList>
    </citation>
    <scope>NUCLEOTIDE SEQUENCE [LARGE SCALE GENOMIC DNA]</scope>
    <source>
        <strain evidence="5">FSU 9682</strain>
    </source>
</reference>
<feature type="coiled-coil region" evidence="2">
    <location>
        <begin position="371"/>
        <end position="398"/>
    </location>
</feature>
<comment type="caution">
    <text evidence="5">The sequence shown here is derived from an EMBL/GenBank/DDBJ whole genome shotgun (WGS) entry which is preliminary data.</text>
</comment>
<evidence type="ECO:0000256" key="1">
    <source>
        <dbReference type="ARBA" id="ARBA00023125"/>
    </source>
</evidence>
<protein>
    <submittedName>
        <fullName evidence="5">Is605 central region</fullName>
    </submittedName>
</protein>
<gene>
    <name evidence="5" type="ORF">LCOR_00092.1</name>
</gene>
<evidence type="ECO:0000256" key="2">
    <source>
        <dbReference type="SAM" id="Coils"/>
    </source>
</evidence>
<dbReference type="AlphaFoldDB" id="A0A068RH49"/>
<evidence type="ECO:0000256" key="3">
    <source>
        <dbReference type="SAM" id="MobiDB-lite"/>
    </source>
</evidence>
<sequence>MEPDNSSRSVDQSQRPTPYWTPETHSFLKKLSHSIWCPTPTSTSETVRVGRAPSWFSMEKMTPPAASNPPSFSVTTPDQQMTATTSTVATQFVVYPHKELETTWLRWLELCRIAYNVCVNYHHRRTFIHSDMSHDQLNNNVIGSSWYQKGDEMDQEIYNVLSNHHYEYSKDLRDLYTKYNSSRGLTVLALLQRVAKIVLLAQGHSFEGHAEMVSRSVEEGKRTIDKMYDGGKNMKYRLSKDPSQTLDVRGDYWLKEEIKNRAFIVRDRYERAIEWPFFPPRMRTKLTYRPGTRPRWTVTVPTTKENQPVQPILHVASIDPGVRAPHTWYSPSKGAAKMAHGSIARLYKYCEEKDNAISKRAKLKGVQEKSFTRYSKQINKIQKRIVDLQRDYMETSTKFLVEEFDIIIIPRYPVSRMTQKVQGVRKRKISAETARKMLTWKSSSFLLRLQQKATAQGKSVIIHSEAYTSKTCSSCGALNDVGASETFSCTGCGVVMDRDINGARGIFLRACAEGALNVHYPDLEPMDIDT</sequence>
<dbReference type="Proteomes" id="UP000027586">
    <property type="component" value="Unassembled WGS sequence"/>
</dbReference>
<dbReference type="PANTHER" id="PTHR36172:SF1">
    <property type="entry name" value="RESOLVASE-RELATED"/>
    <property type="match status" value="1"/>
</dbReference>
<keyword evidence="6" id="KW-1185">Reference proteome</keyword>
<feature type="compositionally biased region" description="Polar residues" evidence="3">
    <location>
        <begin position="1"/>
        <end position="16"/>
    </location>
</feature>
<dbReference type="EMBL" id="CBTN010000001">
    <property type="protein sequence ID" value="CDH48301.1"/>
    <property type="molecule type" value="Genomic_DNA"/>
</dbReference>
<dbReference type="OrthoDB" id="2448688at2759"/>
<keyword evidence="2" id="KW-0175">Coiled coil</keyword>
<dbReference type="InterPro" id="IPR051491">
    <property type="entry name" value="Recombinase/Transposase-rel"/>
</dbReference>